<dbReference type="InterPro" id="IPR036388">
    <property type="entry name" value="WH-like_DNA-bd_sf"/>
</dbReference>
<dbReference type="NCBIfam" id="TIGR02957">
    <property type="entry name" value="SigX4"/>
    <property type="match status" value="1"/>
</dbReference>
<dbReference type="PANTHER" id="PTHR30173:SF36">
    <property type="entry name" value="ECF RNA POLYMERASE SIGMA FACTOR SIGJ"/>
    <property type="match status" value="1"/>
</dbReference>
<name>B9XR86_PEDPL</name>
<evidence type="ECO:0000256" key="1">
    <source>
        <dbReference type="ARBA" id="ARBA00011344"/>
    </source>
</evidence>
<dbReference type="STRING" id="320771.Cflav_PD0734"/>
<dbReference type="InterPro" id="IPR013324">
    <property type="entry name" value="RNA_pol_sigma_r3/r4-like"/>
</dbReference>
<feature type="domain" description="RNA polymerase sigma-70 region 2" evidence="2">
    <location>
        <begin position="44"/>
        <end position="107"/>
    </location>
</feature>
<dbReference type="Pfam" id="PF08281">
    <property type="entry name" value="Sigma70_r4_2"/>
    <property type="match status" value="1"/>
</dbReference>
<dbReference type="EMBL" id="ABOX02000061">
    <property type="protein sequence ID" value="EEF57629.1"/>
    <property type="molecule type" value="Genomic_DNA"/>
</dbReference>
<evidence type="ECO:0000313" key="4">
    <source>
        <dbReference type="EMBL" id="EEF57629.1"/>
    </source>
</evidence>
<dbReference type="InterPro" id="IPR014303">
    <property type="entry name" value="RNA_pol_sigma-70_ECF"/>
</dbReference>
<keyword evidence="5" id="KW-1185">Reference proteome</keyword>
<organism evidence="4 5">
    <name type="scientific">Pedosphaera parvula (strain Ellin514)</name>
    <dbReference type="NCBI Taxonomy" id="320771"/>
    <lineage>
        <taxon>Bacteria</taxon>
        <taxon>Pseudomonadati</taxon>
        <taxon>Verrucomicrobiota</taxon>
        <taxon>Pedosphaerae</taxon>
        <taxon>Pedosphaerales</taxon>
        <taxon>Pedosphaeraceae</taxon>
        <taxon>Pedosphaera</taxon>
    </lineage>
</organism>
<evidence type="ECO:0000313" key="5">
    <source>
        <dbReference type="Proteomes" id="UP000003688"/>
    </source>
</evidence>
<dbReference type="InterPro" id="IPR032710">
    <property type="entry name" value="NTF2-like_dom_sf"/>
</dbReference>
<dbReference type="PANTHER" id="PTHR30173">
    <property type="entry name" value="SIGMA 19 FACTOR"/>
    <property type="match status" value="1"/>
</dbReference>
<accession>B9XR86</accession>
<dbReference type="GO" id="GO:0003677">
    <property type="term" value="F:DNA binding"/>
    <property type="evidence" value="ECO:0007669"/>
    <property type="project" value="InterPro"/>
</dbReference>
<dbReference type="GO" id="GO:0016987">
    <property type="term" value="F:sigma factor activity"/>
    <property type="evidence" value="ECO:0007669"/>
    <property type="project" value="InterPro"/>
</dbReference>
<reference evidence="4 5" key="1">
    <citation type="journal article" date="2011" name="J. Bacteriol.">
        <title>Genome sequence of 'Pedosphaera parvula' Ellin514, an aerobic Verrucomicrobial isolate from pasture soil.</title>
        <authorList>
            <person name="Kant R."/>
            <person name="van Passel M.W."/>
            <person name="Sangwan P."/>
            <person name="Palva A."/>
            <person name="Lucas S."/>
            <person name="Copeland A."/>
            <person name="Lapidus A."/>
            <person name="Glavina Del Rio T."/>
            <person name="Dalin E."/>
            <person name="Tice H."/>
            <person name="Bruce D."/>
            <person name="Goodwin L."/>
            <person name="Pitluck S."/>
            <person name="Chertkov O."/>
            <person name="Larimer F.W."/>
            <person name="Land M.L."/>
            <person name="Hauser L."/>
            <person name="Brettin T.S."/>
            <person name="Detter J.C."/>
            <person name="Han S."/>
            <person name="de Vos W.M."/>
            <person name="Janssen P.H."/>
            <person name="Smidt H."/>
        </authorList>
    </citation>
    <scope>NUCLEOTIDE SEQUENCE [LARGE SCALE GENOMIC DNA]</scope>
    <source>
        <strain evidence="4 5">Ellin514</strain>
    </source>
</reference>
<dbReference type="InterPro" id="IPR052704">
    <property type="entry name" value="ECF_Sigma-70_Domain"/>
</dbReference>
<sequence length="332" mass="37042">MFPVVLLLKPDLSFQLRSGTGAIIDNRNQNCRKPVMNADALVRFNELKPLLFSIAYRMLGTVMDAEDMVQETFIRWQASDYQNVQSAKAWLSTVITRLCINHLKSARIQRETYVGPWLPEPLVSKTGNDPGENASLSDSLSLAFLVVLESLSPTERAVFLLREVFNCAFSEIAPMVEKTEANCRQILARARKSVEERRPRFDATPESAELLIQQFDEAVQTGNLANLLKLLAEDVVLVSDGGGKARALLRPILGPDHVARLLIGAAKKFGSVPQVRRPASINGLPGIISFEHNRIARVLAFGIRNQRIQSLFIIANPDKLRHLPEFPLQNPK</sequence>
<dbReference type="InterPro" id="IPR013325">
    <property type="entry name" value="RNA_pol_sigma_r2"/>
</dbReference>
<dbReference type="Gene3D" id="1.10.1740.10">
    <property type="match status" value="1"/>
</dbReference>
<dbReference type="Proteomes" id="UP000003688">
    <property type="component" value="Unassembled WGS sequence"/>
</dbReference>
<dbReference type="InterPro" id="IPR007627">
    <property type="entry name" value="RNA_pol_sigma70_r2"/>
</dbReference>
<dbReference type="SUPFAM" id="SSF88946">
    <property type="entry name" value="Sigma2 domain of RNA polymerase sigma factors"/>
    <property type="match status" value="1"/>
</dbReference>
<evidence type="ECO:0000259" key="2">
    <source>
        <dbReference type="Pfam" id="PF04542"/>
    </source>
</evidence>
<dbReference type="SUPFAM" id="SSF88659">
    <property type="entry name" value="Sigma3 and sigma4 domains of RNA polymerase sigma factors"/>
    <property type="match status" value="1"/>
</dbReference>
<proteinExistence type="predicted"/>
<feature type="domain" description="RNA polymerase sigma factor 70 region 4 type 2" evidence="3">
    <location>
        <begin position="143"/>
        <end position="193"/>
    </location>
</feature>
<dbReference type="InterPro" id="IPR013249">
    <property type="entry name" value="RNA_pol_sigma70_r4_t2"/>
</dbReference>
<dbReference type="NCBIfam" id="TIGR02937">
    <property type="entry name" value="sigma70-ECF"/>
    <property type="match status" value="1"/>
</dbReference>
<protein>
    <submittedName>
        <fullName evidence="4">RNA polymerase, sigma-24 subunit, ECF subfamily</fullName>
    </submittedName>
</protein>
<dbReference type="InterPro" id="IPR014284">
    <property type="entry name" value="RNA_pol_sigma-70_dom"/>
</dbReference>
<comment type="subunit">
    <text evidence="1">Interacts transiently with the RNA polymerase catalytic core formed by RpoA, RpoB, RpoC and RpoZ (2 alpha, 1 beta, 1 beta' and 1 omega subunit) to form the RNA polymerase holoenzyme that can initiate transcription.</text>
</comment>
<dbReference type="NCBIfam" id="NF007214">
    <property type="entry name" value="PRK09636.1"/>
    <property type="match status" value="1"/>
</dbReference>
<dbReference type="GO" id="GO:0006352">
    <property type="term" value="P:DNA-templated transcription initiation"/>
    <property type="evidence" value="ECO:0007669"/>
    <property type="project" value="InterPro"/>
</dbReference>
<dbReference type="Gene3D" id="1.10.10.10">
    <property type="entry name" value="Winged helix-like DNA-binding domain superfamily/Winged helix DNA-binding domain"/>
    <property type="match status" value="1"/>
</dbReference>
<gene>
    <name evidence="4" type="ORF">Cflav_PD0734</name>
</gene>
<dbReference type="Pfam" id="PF04542">
    <property type="entry name" value="Sigma70_r2"/>
    <property type="match status" value="1"/>
</dbReference>
<dbReference type="AlphaFoldDB" id="B9XR86"/>
<evidence type="ECO:0000259" key="3">
    <source>
        <dbReference type="Pfam" id="PF08281"/>
    </source>
</evidence>
<dbReference type="SUPFAM" id="SSF54427">
    <property type="entry name" value="NTF2-like"/>
    <property type="match status" value="1"/>
</dbReference>
<comment type="caution">
    <text evidence="4">The sequence shown here is derived from an EMBL/GenBank/DDBJ whole genome shotgun (WGS) entry which is preliminary data.</text>
</comment>